<protein>
    <submittedName>
        <fullName evidence="1">Phage regulatory protein</fullName>
    </submittedName>
</protein>
<dbReference type="EMBL" id="PYJM01000014">
    <property type="protein sequence ID" value="PUA41369.1"/>
    <property type="molecule type" value="Genomic_DNA"/>
</dbReference>
<dbReference type="InterPro" id="IPR014054">
    <property type="entry name" value="Phage_regulatory_Rha"/>
</dbReference>
<dbReference type="Proteomes" id="UP000244178">
    <property type="component" value="Unassembled WGS sequence"/>
</dbReference>
<evidence type="ECO:0000313" key="1">
    <source>
        <dbReference type="EMBL" id="PUA41369.1"/>
    </source>
</evidence>
<dbReference type="RefSeq" id="WP_108546510.1">
    <property type="nucleotide sequence ID" value="NZ_PYJM01000014.1"/>
</dbReference>
<organism evidence="1 2">
    <name type="scientific">Pseudomonas protegens</name>
    <dbReference type="NCBI Taxonomy" id="380021"/>
    <lineage>
        <taxon>Bacteria</taxon>
        <taxon>Pseudomonadati</taxon>
        <taxon>Pseudomonadota</taxon>
        <taxon>Gammaproteobacteria</taxon>
        <taxon>Pseudomonadales</taxon>
        <taxon>Pseudomonadaceae</taxon>
        <taxon>Pseudomonas</taxon>
    </lineage>
</organism>
<accession>A0A2T6GB31</accession>
<gene>
    <name evidence="1" type="ORF">C5U62_32100</name>
</gene>
<evidence type="ECO:0000313" key="2">
    <source>
        <dbReference type="Proteomes" id="UP000244178"/>
    </source>
</evidence>
<dbReference type="NCBIfam" id="TIGR02681">
    <property type="entry name" value="phage_pRha"/>
    <property type="match status" value="1"/>
</dbReference>
<dbReference type="Pfam" id="PF09669">
    <property type="entry name" value="Phage_pRha"/>
    <property type="match status" value="1"/>
</dbReference>
<proteinExistence type="predicted"/>
<reference evidence="1 2" key="1">
    <citation type="submission" date="2018-03" db="EMBL/GenBank/DDBJ databases">
        <title>Draft genome sequence of the plant growth promoting rhizobacterium Pseudomonas protegens strain BNJ-SS-45 isolated from wheat (Triticum aestivum) rhizosphere.</title>
        <authorList>
            <person name="Bajpai A."/>
            <person name="Shende K."/>
            <person name="Meena N."/>
            <person name="Upadhyayula S.R."/>
            <person name="Suravajhala P."/>
            <person name="Medicherla K.M."/>
            <person name="Johri B.N."/>
        </authorList>
    </citation>
    <scope>NUCLEOTIDE SEQUENCE [LARGE SCALE GENOMIC DNA]</scope>
    <source>
        <strain evidence="1 2">BNJ-SS-45</strain>
    </source>
</reference>
<name>A0A2T6GB31_9PSED</name>
<comment type="caution">
    <text evidence="1">The sequence shown here is derived from an EMBL/GenBank/DDBJ whole genome shotgun (WGS) entry which is preliminary data.</text>
</comment>
<dbReference type="AlphaFoldDB" id="A0A2T6GB31"/>
<sequence length="280" mass="31360">MTSKNPATQVATTNVSNEVAIEIFNGKSTTTSLDVAQHFGKPHKDVLRAIRSLECSPKFHERNFAPMEIEVQIGLGKTRKDQAFRMTRDGFTFLCMGFTGKEAAQWKEAYIDAFNKMEQALIEQPEWLSHHHLLKFAIKTLDLMRDNTRDQPVRPETEQVVRNYLAIEAMDQASPEQIQRAITFLQGQIIGEGLAAKSLPGVAGTSISKDLLYGLLRSAHDAELLFNSLYDSGVDKLASDAFKSHMAGKLADTLRQARDLLGYIASFATRDPHSYKFTQH</sequence>